<dbReference type="AlphaFoldDB" id="A0A931GYH4"/>
<accession>A0A931GYH4</accession>
<dbReference type="Proteomes" id="UP000628448">
    <property type="component" value="Unassembled WGS sequence"/>
</dbReference>
<organism evidence="1 2">
    <name type="scientific">Panacibacter microcysteis</name>
    <dbReference type="NCBI Taxonomy" id="2793269"/>
    <lineage>
        <taxon>Bacteria</taxon>
        <taxon>Pseudomonadati</taxon>
        <taxon>Bacteroidota</taxon>
        <taxon>Chitinophagia</taxon>
        <taxon>Chitinophagales</taxon>
        <taxon>Chitinophagaceae</taxon>
        <taxon>Panacibacter</taxon>
    </lineage>
</organism>
<dbReference type="EMBL" id="JADWYR010000001">
    <property type="protein sequence ID" value="MBG9376017.1"/>
    <property type="molecule type" value="Genomic_DNA"/>
</dbReference>
<dbReference type="RefSeq" id="WP_196990039.1">
    <property type="nucleotide sequence ID" value="NZ_JADWYR010000001.1"/>
</dbReference>
<name>A0A931GYH4_9BACT</name>
<sequence>MRHEYERLPTTYAYNIPGSYEDECDAAQDAYPGRMQQHKTVDNEKACGAHSVISIASNRKHKQ</sequence>
<proteinExistence type="predicted"/>
<reference evidence="1" key="1">
    <citation type="submission" date="2020-11" db="EMBL/GenBank/DDBJ databases">
        <title>Bacterial whole genome sequence for Panacibacter sp. DH6.</title>
        <authorList>
            <person name="Le V."/>
            <person name="Ko S."/>
            <person name="Ahn C.-Y."/>
            <person name="Oh H.-M."/>
        </authorList>
    </citation>
    <scope>NUCLEOTIDE SEQUENCE</scope>
    <source>
        <strain evidence="1">DH6</strain>
    </source>
</reference>
<protein>
    <submittedName>
        <fullName evidence="1">Uncharacterized protein</fullName>
    </submittedName>
</protein>
<evidence type="ECO:0000313" key="1">
    <source>
        <dbReference type="EMBL" id="MBG9376017.1"/>
    </source>
</evidence>
<keyword evidence="2" id="KW-1185">Reference proteome</keyword>
<comment type="caution">
    <text evidence="1">The sequence shown here is derived from an EMBL/GenBank/DDBJ whole genome shotgun (WGS) entry which is preliminary data.</text>
</comment>
<gene>
    <name evidence="1" type="ORF">I5907_07215</name>
</gene>
<evidence type="ECO:0000313" key="2">
    <source>
        <dbReference type="Proteomes" id="UP000628448"/>
    </source>
</evidence>